<protein>
    <submittedName>
        <fullName evidence="2">Uncharacterized protein</fullName>
    </submittedName>
</protein>
<dbReference type="AlphaFoldDB" id="A0A0E0KPC5"/>
<keyword evidence="3" id="KW-1185">Reference proteome</keyword>
<evidence type="ECO:0000313" key="3">
    <source>
        <dbReference type="Proteomes" id="UP000026962"/>
    </source>
</evidence>
<dbReference type="Proteomes" id="UP000026962">
    <property type="component" value="Chromosome 4"/>
</dbReference>
<feature type="signal peptide" evidence="1">
    <location>
        <begin position="1"/>
        <end position="29"/>
    </location>
</feature>
<evidence type="ECO:0000256" key="1">
    <source>
        <dbReference type="SAM" id="SignalP"/>
    </source>
</evidence>
<accession>A0A0E0KPC5</accession>
<dbReference type="EnsemblPlants" id="OPUNC04G07180.1">
    <property type="protein sequence ID" value="OPUNC04G07180.1"/>
    <property type="gene ID" value="OPUNC04G07180"/>
</dbReference>
<organism evidence="2">
    <name type="scientific">Oryza punctata</name>
    <name type="common">Red rice</name>
    <dbReference type="NCBI Taxonomy" id="4537"/>
    <lineage>
        <taxon>Eukaryota</taxon>
        <taxon>Viridiplantae</taxon>
        <taxon>Streptophyta</taxon>
        <taxon>Embryophyta</taxon>
        <taxon>Tracheophyta</taxon>
        <taxon>Spermatophyta</taxon>
        <taxon>Magnoliopsida</taxon>
        <taxon>Liliopsida</taxon>
        <taxon>Poales</taxon>
        <taxon>Poaceae</taxon>
        <taxon>BOP clade</taxon>
        <taxon>Oryzoideae</taxon>
        <taxon>Oryzeae</taxon>
        <taxon>Oryzinae</taxon>
        <taxon>Oryza</taxon>
    </lineage>
</organism>
<name>A0A0E0KPC5_ORYPU</name>
<sequence length="127" mass="13881">MAVTTASAMAMARTVVLVLFLLQIFSAMAVSARTLKGEGWLEDGIGMVVDMLGELKRKPKLLTVVADEPYMVPRPPTKIMLQRWEVKSSVASRVASRVARSRASRGQWVSSIARTHGCVHLTLASDQ</sequence>
<keyword evidence="1" id="KW-0732">Signal</keyword>
<dbReference type="HOGENOM" id="CLU_1974133_0_0_1"/>
<reference evidence="2" key="1">
    <citation type="submission" date="2015-04" db="UniProtKB">
        <authorList>
            <consortium name="EnsemblPlants"/>
        </authorList>
    </citation>
    <scope>IDENTIFICATION</scope>
</reference>
<reference evidence="2" key="2">
    <citation type="submission" date="2018-05" db="EMBL/GenBank/DDBJ databases">
        <title>OpunRS2 (Oryza punctata Reference Sequence Version 2).</title>
        <authorList>
            <person name="Zhang J."/>
            <person name="Kudrna D."/>
            <person name="Lee S."/>
            <person name="Talag J."/>
            <person name="Welchert J."/>
            <person name="Wing R.A."/>
        </authorList>
    </citation>
    <scope>NUCLEOTIDE SEQUENCE [LARGE SCALE GENOMIC DNA]</scope>
</reference>
<proteinExistence type="predicted"/>
<evidence type="ECO:0000313" key="2">
    <source>
        <dbReference type="EnsemblPlants" id="OPUNC04G07180.1"/>
    </source>
</evidence>
<feature type="chain" id="PRO_5002365282" evidence="1">
    <location>
        <begin position="30"/>
        <end position="127"/>
    </location>
</feature>
<dbReference type="Gramene" id="OPUNC04G07180.1">
    <property type="protein sequence ID" value="OPUNC04G07180.1"/>
    <property type="gene ID" value="OPUNC04G07180"/>
</dbReference>